<dbReference type="Gene3D" id="1.20.140.10">
    <property type="entry name" value="Butyryl-CoA Dehydrogenase, subunit A, domain 3"/>
    <property type="match status" value="1"/>
</dbReference>
<dbReference type="AlphaFoldDB" id="A0A1C6VUC7"/>
<dbReference type="FunFam" id="2.40.110.10:FF:000011">
    <property type="entry name" value="Acyl-CoA dehydrogenase FadE34"/>
    <property type="match status" value="1"/>
</dbReference>
<dbReference type="EMBL" id="FMIC01000002">
    <property type="protein sequence ID" value="SCL69931.1"/>
    <property type="molecule type" value="Genomic_DNA"/>
</dbReference>
<gene>
    <name evidence="10" type="ORF">GA0070608_4176</name>
</gene>
<dbReference type="GO" id="GO:0005886">
    <property type="term" value="C:plasma membrane"/>
    <property type="evidence" value="ECO:0007669"/>
    <property type="project" value="TreeGrafter"/>
</dbReference>
<dbReference type="GO" id="GO:0050660">
    <property type="term" value="F:flavin adenine dinucleotide binding"/>
    <property type="evidence" value="ECO:0007669"/>
    <property type="project" value="InterPro"/>
</dbReference>
<dbReference type="Gene3D" id="1.10.540.10">
    <property type="entry name" value="Acyl-CoA dehydrogenase/oxidase, N-terminal domain"/>
    <property type="match status" value="1"/>
</dbReference>
<organism evidence="10 11">
    <name type="scientific">Micromonospora peucetia</name>
    <dbReference type="NCBI Taxonomy" id="47871"/>
    <lineage>
        <taxon>Bacteria</taxon>
        <taxon>Bacillati</taxon>
        <taxon>Actinomycetota</taxon>
        <taxon>Actinomycetes</taxon>
        <taxon>Micromonosporales</taxon>
        <taxon>Micromonosporaceae</taxon>
        <taxon>Micromonospora</taxon>
    </lineage>
</organism>
<dbReference type="STRING" id="47871.GA0070608_4176"/>
<evidence type="ECO:0000259" key="7">
    <source>
        <dbReference type="Pfam" id="PF00441"/>
    </source>
</evidence>
<evidence type="ECO:0000259" key="8">
    <source>
        <dbReference type="Pfam" id="PF02770"/>
    </source>
</evidence>
<dbReference type="InterPro" id="IPR036250">
    <property type="entry name" value="AcylCo_DH-like_C"/>
</dbReference>
<keyword evidence="5 6" id="KW-0560">Oxidoreductase</keyword>
<dbReference type="Proteomes" id="UP000199343">
    <property type="component" value="Unassembled WGS sequence"/>
</dbReference>
<accession>A0A1C6VUC7</accession>
<dbReference type="InterPro" id="IPR037069">
    <property type="entry name" value="AcylCoA_DH/ox_N_sf"/>
</dbReference>
<sequence>MGADAAQATGAPVSDEQFRAEIRGWLHEALTGPFAEAVGTGGEGREHEAHELRREWERHLGRAGWIGLSWPSEYGGRPATLAQQVIYHEEYARAGAPGRLGHMSEQLLGPTLLAFGTPEQKARFLPGITSGEDIWCQGYSEPGAGSDLAGVRTRAERRGDSYVITGQKVWTSLAHLADWCFVLCRTDPDSTRHAGLSYLLVPMDQPGITVRPITQLTGTSEFNEVFFDGAVAAVEHRVGAEGEGWKVAMGTLGFERGVSTLGQQIGFRRRLDAVIARAHGNGAWQEPALRDRLVEAYIGLEVMRHSAVRLLASAGGGLSGLEASISKLQWATWNRSLGELAVDVEGAGALLTGPEYELDDAQTHFLFSRANTIYGGSNEIQRNIIAERLLGLPR</sequence>
<evidence type="ECO:0000256" key="2">
    <source>
        <dbReference type="ARBA" id="ARBA00009347"/>
    </source>
</evidence>
<evidence type="ECO:0000256" key="1">
    <source>
        <dbReference type="ARBA" id="ARBA00001974"/>
    </source>
</evidence>
<dbReference type="PANTHER" id="PTHR43292:SF3">
    <property type="entry name" value="ACYL-COA DEHYDROGENASE FADE29"/>
    <property type="match status" value="1"/>
</dbReference>
<comment type="similarity">
    <text evidence="2 6">Belongs to the acyl-CoA dehydrogenase family.</text>
</comment>
<dbReference type="Pfam" id="PF02770">
    <property type="entry name" value="Acyl-CoA_dh_M"/>
    <property type="match status" value="1"/>
</dbReference>
<dbReference type="InterPro" id="IPR009075">
    <property type="entry name" value="AcylCo_DH/oxidase_C"/>
</dbReference>
<dbReference type="Pfam" id="PF00441">
    <property type="entry name" value="Acyl-CoA_dh_1"/>
    <property type="match status" value="1"/>
</dbReference>
<evidence type="ECO:0000256" key="3">
    <source>
        <dbReference type="ARBA" id="ARBA00022630"/>
    </source>
</evidence>
<dbReference type="GO" id="GO:0016627">
    <property type="term" value="F:oxidoreductase activity, acting on the CH-CH group of donors"/>
    <property type="evidence" value="ECO:0007669"/>
    <property type="project" value="InterPro"/>
</dbReference>
<evidence type="ECO:0000256" key="5">
    <source>
        <dbReference type="ARBA" id="ARBA00023002"/>
    </source>
</evidence>
<dbReference type="InterPro" id="IPR046373">
    <property type="entry name" value="Acyl-CoA_Oxase/DH_mid-dom_sf"/>
</dbReference>
<dbReference type="Gene3D" id="2.40.110.10">
    <property type="entry name" value="Butyryl-CoA Dehydrogenase, subunit A, domain 2"/>
    <property type="match status" value="1"/>
</dbReference>
<evidence type="ECO:0000313" key="11">
    <source>
        <dbReference type="Proteomes" id="UP000199343"/>
    </source>
</evidence>
<protein>
    <submittedName>
        <fullName evidence="10">Acyl-CoA dehydrogenase</fullName>
    </submittedName>
</protein>
<dbReference type="OrthoDB" id="2769798at2"/>
<evidence type="ECO:0000313" key="10">
    <source>
        <dbReference type="EMBL" id="SCL69931.1"/>
    </source>
</evidence>
<dbReference type="InterPro" id="IPR052161">
    <property type="entry name" value="Mycobact_Acyl-CoA_DH"/>
</dbReference>
<feature type="domain" description="Acyl-CoA oxidase/dehydrogenase middle" evidence="8">
    <location>
        <begin position="136"/>
        <end position="228"/>
    </location>
</feature>
<evidence type="ECO:0000259" key="9">
    <source>
        <dbReference type="Pfam" id="PF02771"/>
    </source>
</evidence>
<evidence type="ECO:0000256" key="6">
    <source>
        <dbReference type="RuleBase" id="RU362125"/>
    </source>
</evidence>
<dbReference type="Pfam" id="PF02771">
    <property type="entry name" value="Acyl-CoA_dh_N"/>
    <property type="match status" value="1"/>
</dbReference>
<feature type="domain" description="Acyl-CoA dehydrogenase/oxidase N-terminal" evidence="9">
    <location>
        <begin position="17"/>
        <end position="132"/>
    </location>
</feature>
<dbReference type="SUPFAM" id="SSF47203">
    <property type="entry name" value="Acyl-CoA dehydrogenase C-terminal domain-like"/>
    <property type="match status" value="1"/>
</dbReference>
<dbReference type="SUPFAM" id="SSF56645">
    <property type="entry name" value="Acyl-CoA dehydrogenase NM domain-like"/>
    <property type="match status" value="1"/>
</dbReference>
<dbReference type="InterPro" id="IPR009100">
    <property type="entry name" value="AcylCoA_DH/oxidase_NM_dom_sf"/>
</dbReference>
<dbReference type="InterPro" id="IPR006091">
    <property type="entry name" value="Acyl-CoA_Oxase/DH_mid-dom"/>
</dbReference>
<feature type="domain" description="Acyl-CoA dehydrogenase/oxidase C-terminal" evidence="7">
    <location>
        <begin position="242"/>
        <end position="390"/>
    </location>
</feature>
<reference evidence="10 11" key="1">
    <citation type="submission" date="2016-06" db="EMBL/GenBank/DDBJ databases">
        <authorList>
            <person name="Kjaerup R.B."/>
            <person name="Dalgaard T.S."/>
            <person name="Juul-Madsen H.R."/>
        </authorList>
    </citation>
    <scope>NUCLEOTIDE SEQUENCE [LARGE SCALE GENOMIC DNA]</scope>
    <source>
        <strain evidence="10 11">DSM 43363</strain>
    </source>
</reference>
<dbReference type="InterPro" id="IPR013786">
    <property type="entry name" value="AcylCoA_DH/ox_N"/>
</dbReference>
<evidence type="ECO:0000256" key="4">
    <source>
        <dbReference type="ARBA" id="ARBA00022827"/>
    </source>
</evidence>
<keyword evidence="4 6" id="KW-0274">FAD</keyword>
<proteinExistence type="inferred from homology"/>
<dbReference type="PANTHER" id="PTHR43292">
    <property type="entry name" value="ACYL-COA DEHYDROGENASE"/>
    <property type="match status" value="1"/>
</dbReference>
<keyword evidence="3 6" id="KW-0285">Flavoprotein</keyword>
<comment type="cofactor">
    <cofactor evidence="1 6">
        <name>FAD</name>
        <dbReference type="ChEBI" id="CHEBI:57692"/>
    </cofactor>
</comment>
<name>A0A1C6VUC7_9ACTN</name>